<dbReference type="InterPro" id="IPR040177">
    <property type="entry name" value="SLC30A9"/>
</dbReference>
<keyword evidence="2" id="KW-0813">Transport</keyword>
<keyword evidence="5 6" id="KW-0472">Membrane</keyword>
<accession>A0A0R2QAB5</accession>
<dbReference type="SUPFAM" id="SSF160240">
    <property type="entry name" value="Cation efflux protein cytoplasmic domain-like"/>
    <property type="match status" value="1"/>
</dbReference>
<dbReference type="PANTHER" id="PTHR13414">
    <property type="entry name" value="HUEL-CATION TRANSPORTER"/>
    <property type="match status" value="1"/>
</dbReference>
<feature type="transmembrane region" description="Helical" evidence="6">
    <location>
        <begin position="15"/>
        <end position="37"/>
    </location>
</feature>
<comment type="subcellular location">
    <subcellularLocation>
        <location evidence="1">Membrane</location>
        <topology evidence="1">Multi-pass membrane protein</topology>
    </subcellularLocation>
</comment>
<feature type="transmembrane region" description="Helical" evidence="6">
    <location>
        <begin position="49"/>
        <end position="68"/>
    </location>
</feature>
<dbReference type="EMBL" id="LIBJ01000188">
    <property type="protein sequence ID" value="KRO47157.1"/>
    <property type="molecule type" value="Genomic_DNA"/>
</dbReference>
<comment type="caution">
    <text evidence="7">The sequence shown here is derived from an EMBL/GenBank/DDBJ whole genome shotgun (WGS) entry which is preliminary data.</text>
</comment>
<dbReference type="Proteomes" id="UP000051017">
    <property type="component" value="Unassembled WGS sequence"/>
</dbReference>
<dbReference type="InterPro" id="IPR036837">
    <property type="entry name" value="Cation_efflux_CTD_sf"/>
</dbReference>
<dbReference type="InterPro" id="IPR027469">
    <property type="entry name" value="Cation_efflux_TMD_sf"/>
</dbReference>
<evidence type="ECO:0000256" key="5">
    <source>
        <dbReference type="ARBA" id="ARBA00023136"/>
    </source>
</evidence>
<sequence>MSWWRFIKTSKQPELPVVLLEDVGAEVGLLVALAGVITAHFTHDPRWDAAGSLAIGVLLIVIAAVLAVEMKGLLMGEAALPEQQELIERALQDDPRVRSIVHLRTMHLGPEEILLAAKVEFNDTLSVQQLAQAIDDAEVRARSVVDATLRIYIEPDIRR</sequence>
<dbReference type="SUPFAM" id="SSF161111">
    <property type="entry name" value="Cation efflux protein transmembrane domain-like"/>
    <property type="match status" value="1"/>
</dbReference>
<name>A0A0R2QAB5_9ACTN</name>
<keyword evidence="4 6" id="KW-1133">Transmembrane helix</keyword>
<gene>
    <name evidence="7" type="ORF">ABR75_00960</name>
</gene>
<protein>
    <recommendedName>
        <fullName evidence="9">Cation efflux protein cytoplasmic domain-containing protein</fullName>
    </recommendedName>
</protein>
<evidence type="ECO:0000313" key="7">
    <source>
        <dbReference type="EMBL" id="KRO47157.1"/>
    </source>
</evidence>
<dbReference type="GO" id="GO:0008324">
    <property type="term" value="F:monoatomic cation transmembrane transporter activity"/>
    <property type="evidence" value="ECO:0007669"/>
    <property type="project" value="InterPro"/>
</dbReference>
<reference evidence="7 8" key="1">
    <citation type="submission" date="2015-10" db="EMBL/GenBank/DDBJ databases">
        <title>Metagenome-Assembled Genomes uncover a global brackish microbiome.</title>
        <authorList>
            <person name="Hugerth L.W."/>
            <person name="Larsson J."/>
            <person name="Alneberg J."/>
            <person name="Lindh M.V."/>
            <person name="Legrand C."/>
            <person name="Pinhassi J."/>
            <person name="Andersson A.F."/>
        </authorList>
    </citation>
    <scope>NUCLEOTIDE SEQUENCE [LARGE SCALE GENOMIC DNA]</scope>
    <source>
        <strain evidence="7">BACL6 MAG-120924-bin43</strain>
    </source>
</reference>
<evidence type="ECO:0000256" key="6">
    <source>
        <dbReference type="SAM" id="Phobius"/>
    </source>
</evidence>
<dbReference type="GO" id="GO:0006829">
    <property type="term" value="P:zinc ion transport"/>
    <property type="evidence" value="ECO:0007669"/>
    <property type="project" value="InterPro"/>
</dbReference>
<dbReference type="Gene3D" id="3.30.70.1350">
    <property type="entry name" value="Cation efflux protein, cytoplasmic domain"/>
    <property type="match status" value="1"/>
</dbReference>
<dbReference type="PANTHER" id="PTHR13414:SF9">
    <property type="entry name" value="PROTON-COUPLED ZINC ANTIPORTER SLC30A9, MITOCHONDRIAL"/>
    <property type="match status" value="1"/>
</dbReference>
<dbReference type="GO" id="GO:0016020">
    <property type="term" value="C:membrane"/>
    <property type="evidence" value="ECO:0007669"/>
    <property type="project" value="UniProtKB-SubCell"/>
</dbReference>
<organism evidence="7 8">
    <name type="scientific">Acidimicrobiia bacterium BACL6 MAG-120924-bin43</name>
    <dbReference type="NCBI Taxonomy" id="1655583"/>
    <lineage>
        <taxon>Bacteria</taxon>
        <taxon>Bacillati</taxon>
        <taxon>Actinomycetota</taxon>
        <taxon>Acidimicrobiia</taxon>
        <taxon>acIV cluster</taxon>
    </lineage>
</organism>
<evidence type="ECO:0000256" key="2">
    <source>
        <dbReference type="ARBA" id="ARBA00022448"/>
    </source>
</evidence>
<evidence type="ECO:0000256" key="3">
    <source>
        <dbReference type="ARBA" id="ARBA00022692"/>
    </source>
</evidence>
<evidence type="ECO:0008006" key="9">
    <source>
        <dbReference type="Google" id="ProtNLM"/>
    </source>
</evidence>
<evidence type="ECO:0000313" key="8">
    <source>
        <dbReference type="Proteomes" id="UP000051017"/>
    </source>
</evidence>
<evidence type="ECO:0000256" key="4">
    <source>
        <dbReference type="ARBA" id="ARBA00022989"/>
    </source>
</evidence>
<keyword evidence="3 6" id="KW-0812">Transmembrane</keyword>
<proteinExistence type="predicted"/>
<dbReference type="AlphaFoldDB" id="A0A0R2QAB5"/>
<evidence type="ECO:0000256" key="1">
    <source>
        <dbReference type="ARBA" id="ARBA00004141"/>
    </source>
</evidence>